<comment type="caution">
    <text evidence="1">The sequence shown here is derived from an EMBL/GenBank/DDBJ whole genome shotgun (WGS) entry which is preliminary data.</text>
</comment>
<accession>X0UHV3</accession>
<dbReference type="EMBL" id="BARS01022888">
    <property type="protein sequence ID" value="GAG05175.1"/>
    <property type="molecule type" value="Genomic_DNA"/>
</dbReference>
<name>X0UHV3_9ZZZZ</name>
<dbReference type="AlphaFoldDB" id="X0UHV3"/>
<reference evidence="1" key="1">
    <citation type="journal article" date="2014" name="Front. Microbiol.">
        <title>High frequency of phylogenetically diverse reductive dehalogenase-homologous genes in deep subseafloor sedimentary metagenomes.</title>
        <authorList>
            <person name="Kawai M."/>
            <person name="Futagami T."/>
            <person name="Toyoda A."/>
            <person name="Takaki Y."/>
            <person name="Nishi S."/>
            <person name="Hori S."/>
            <person name="Arai W."/>
            <person name="Tsubouchi T."/>
            <person name="Morono Y."/>
            <person name="Uchiyama I."/>
            <person name="Ito T."/>
            <person name="Fujiyama A."/>
            <person name="Inagaki F."/>
            <person name="Takami H."/>
        </authorList>
    </citation>
    <scope>NUCLEOTIDE SEQUENCE</scope>
    <source>
        <strain evidence="1">Expedition CK06-06</strain>
    </source>
</reference>
<protein>
    <submittedName>
        <fullName evidence="1">Uncharacterized protein</fullName>
    </submittedName>
</protein>
<organism evidence="1">
    <name type="scientific">marine sediment metagenome</name>
    <dbReference type="NCBI Taxonomy" id="412755"/>
    <lineage>
        <taxon>unclassified sequences</taxon>
        <taxon>metagenomes</taxon>
        <taxon>ecological metagenomes</taxon>
    </lineage>
</organism>
<proteinExistence type="predicted"/>
<sequence length="68" mass="7741">SVYFNQETAELLHWRQYYFLDSIVDPRVTQGKIDEAANELPDGNLPADWVHDSITKAQALGVIVDRLP</sequence>
<feature type="non-terminal residue" evidence="1">
    <location>
        <position position="1"/>
    </location>
</feature>
<gene>
    <name evidence="1" type="ORF">S01H1_36524</name>
</gene>
<evidence type="ECO:0000313" key="1">
    <source>
        <dbReference type="EMBL" id="GAG05175.1"/>
    </source>
</evidence>